<proteinExistence type="predicted"/>
<dbReference type="InterPro" id="IPR035986">
    <property type="entry name" value="PKD_dom_sf"/>
</dbReference>
<name>A0A0U3GSJ9_9GAMM</name>
<dbReference type="Gene3D" id="2.60.40.10">
    <property type="entry name" value="Immunoglobulins"/>
    <property type="match status" value="1"/>
</dbReference>
<evidence type="ECO:0000313" key="4">
    <source>
        <dbReference type="EMBL" id="ALU46011.1"/>
    </source>
</evidence>
<dbReference type="AlphaFoldDB" id="A0A0U3GSJ9"/>
<feature type="signal peptide" evidence="2">
    <location>
        <begin position="1"/>
        <end position="20"/>
    </location>
</feature>
<sequence length="720" mass="80277">MNLKLLLISGLVLMNTACSSDDNTPEPQPDNNAGEEQNPTTDKDTDKDTDQDADKDTDQDSDKDTDTDTDPVPDPELPALIFDFSSQGKFSSITADVGSPVTFQGTLNRDDSDITSCQLDFNGDGIFDHDLTSCSEFTVNNTYDTPGVYAVTAKANFADGTASSQMLLVTINGNISLRAHVSANTASYGYLDTVQDINKIIIDDGATLRFDITSQFELAGILVSYNGKQVEVDTSSKRFTFPAFEMQEETHLLATIKDKNGQAALLSLPMYPNNRPVVEEFTINGQDLIAADNFTIDAQSTLAFAAKCSDDNGDCRLSLKLEDEIVHTSDTNSLQYTKVPPVTATKAHIQAEDELGSTSLSAINLRLINKNDAWEKAADFDASSVHSMDGNYIYYYRQTEDSRFISQFSISEAHSIDLLNVPQGFEVDSTIVRKDNMLYFSISNQTEKQYTTYKVDTADLSANIIANYFLTSASDNYLLLRTSHEQKENALPYLYSISDDELTALTWPDYTYWCDAYSDGFFVNNAGTVYYQNSCQQYDGAQVRHFESFKFKAIGGEWTDVALDLSGARRIEFMDGYYVVLTSPFDQFNTDPNYSLYFFDSESHAQLAVSSYNTGSTDLSHYHSPNRQWFTFEHDDKVWRFSKSSGLEQVSLLNEPTAPLAAADNGEVVLKYKAQESDGSSSYFIVKDNQNQVFSENLGTPHSVENTWLWITERAIYTNK</sequence>
<dbReference type="CDD" id="cd00146">
    <property type="entry name" value="PKD"/>
    <property type="match status" value="1"/>
</dbReference>
<dbReference type="InterPro" id="IPR013783">
    <property type="entry name" value="Ig-like_fold"/>
</dbReference>
<evidence type="ECO:0000256" key="2">
    <source>
        <dbReference type="SAM" id="SignalP"/>
    </source>
</evidence>
<dbReference type="KEGG" id="prr:AT705_24130"/>
<evidence type="ECO:0000256" key="1">
    <source>
        <dbReference type="SAM" id="MobiDB-lite"/>
    </source>
</evidence>
<accession>A0A0U3GSJ9</accession>
<evidence type="ECO:0000313" key="5">
    <source>
        <dbReference type="Proteomes" id="UP000069015"/>
    </source>
</evidence>
<feature type="domain" description="PKD" evidence="3">
    <location>
        <begin position="95"/>
        <end position="166"/>
    </location>
</feature>
<dbReference type="Pfam" id="PF00801">
    <property type="entry name" value="PKD"/>
    <property type="match status" value="1"/>
</dbReference>
<feature type="compositionally biased region" description="Polar residues" evidence="1">
    <location>
        <begin position="29"/>
        <end position="39"/>
    </location>
</feature>
<feature type="chain" id="PRO_5006839141" description="PKD domain-containing protein" evidence="2">
    <location>
        <begin position="21"/>
        <end position="720"/>
    </location>
</feature>
<dbReference type="RefSeq" id="WP_058798855.1">
    <property type="nucleotide sequence ID" value="NZ_CP013612.1"/>
</dbReference>
<dbReference type="SUPFAM" id="SSF49299">
    <property type="entry name" value="PKD domain"/>
    <property type="match status" value="1"/>
</dbReference>
<keyword evidence="2" id="KW-0732">Signal</keyword>
<protein>
    <recommendedName>
        <fullName evidence="3">PKD domain-containing protein</fullName>
    </recommendedName>
</protein>
<organism evidence="4 5">
    <name type="scientific">Pseudoalteromonas rubra</name>
    <dbReference type="NCBI Taxonomy" id="43658"/>
    <lineage>
        <taxon>Bacteria</taxon>
        <taxon>Pseudomonadati</taxon>
        <taxon>Pseudomonadota</taxon>
        <taxon>Gammaproteobacteria</taxon>
        <taxon>Alteromonadales</taxon>
        <taxon>Pseudoalteromonadaceae</taxon>
        <taxon>Pseudoalteromonas</taxon>
    </lineage>
</organism>
<evidence type="ECO:0000259" key="3">
    <source>
        <dbReference type="Pfam" id="PF00801"/>
    </source>
</evidence>
<reference evidence="4 5" key="1">
    <citation type="submission" date="2015-12" db="EMBL/GenBank/DDBJ databases">
        <title>Complete genome sequence of Pseudoalteromonas rubra SCSIO 6842, harboring a conjugative plasmid.</title>
        <authorList>
            <person name="Li B."/>
            <person name="Wang X."/>
        </authorList>
    </citation>
    <scope>NUCLEOTIDE SEQUENCE [LARGE SCALE GENOMIC DNA]</scope>
    <source>
        <strain evidence="4 5">SCSIO 6842</strain>
    </source>
</reference>
<dbReference type="InterPro" id="IPR000601">
    <property type="entry name" value="PKD_dom"/>
</dbReference>
<gene>
    <name evidence="4" type="ORF">AT705_24130</name>
</gene>
<feature type="region of interest" description="Disordered" evidence="1">
    <location>
        <begin position="17"/>
        <end position="79"/>
    </location>
</feature>
<dbReference type="EMBL" id="CP013612">
    <property type="protein sequence ID" value="ALU46011.1"/>
    <property type="molecule type" value="Genomic_DNA"/>
</dbReference>
<dbReference type="Proteomes" id="UP000069015">
    <property type="component" value="Chromosome 2"/>
</dbReference>
<feature type="compositionally biased region" description="Basic and acidic residues" evidence="1">
    <location>
        <begin position="41"/>
        <end position="66"/>
    </location>
</feature>